<dbReference type="Proteomes" id="UP000322218">
    <property type="component" value="Chromosome"/>
</dbReference>
<evidence type="ECO:0000313" key="7">
    <source>
        <dbReference type="Proteomes" id="UP000322218"/>
    </source>
</evidence>
<dbReference type="EMBL" id="DAASBU010000005">
    <property type="protein sequence ID" value="HAE4886533.1"/>
    <property type="molecule type" value="Genomic_DNA"/>
</dbReference>
<evidence type="ECO:0000313" key="2">
    <source>
        <dbReference type="EMBL" id="EBX9256230.1"/>
    </source>
</evidence>
<gene>
    <name evidence="5" type="ORF">D6R61_12805</name>
    <name evidence="2" type="ORF">DT169_06545</name>
    <name evidence="6" type="ORF">FYA03_13960</name>
    <name evidence="4" type="ORF">G4G10_002455</name>
    <name evidence="3" type="ORF">GDN63_07305</name>
</gene>
<protein>
    <submittedName>
        <fullName evidence="4">Helix-turn-helix domain-containing protein</fullName>
    </submittedName>
    <submittedName>
        <fullName evidence="2">Recombinase family protein</fullName>
    </submittedName>
</protein>
<dbReference type="GO" id="GO:0003677">
    <property type="term" value="F:DNA binding"/>
    <property type="evidence" value="ECO:0007669"/>
    <property type="project" value="InterPro"/>
</dbReference>
<evidence type="ECO:0000313" key="4">
    <source>
        <dbReference type="EMBL" id="HAE4886533.1"/>
    </source>
</evidence>
<dbReference type="Proteomes" id="UP000839523">
    <property type="component" value="Unassembled WGS sequence"/>
</dbReference>
<accession>A0A265B8Q0</accession>
<sequence length="72" mass="7979">MECELIVERTRAGLAAAREQGRIGDRRPKLTTGQWAQAGLLIRAGVPRQQVAIIYDVVLSTLYRKFPASKLA</sequence>
<reference evidence="4" key="1">
    <citation type="journal article" date="2018" name="Genome Biol.">
        <title>SKESA: strategic k-mer extension for scrupulous assemblies.</title>
        <authorList>
            <person name="Souvorov A."/>
            <person name="Agarwala R."/>
            <person name="Lipman D.J."/>
        </authorList>
    </citation>
    <scope>NUCLEOTIDE SEQUENCE</scope>
    <source>
        <strain evidence="4">ID126825</strain>
        <strain evidence="3">NVSL 4960</strain>
    </source>
</reference>
<evidence type="ECO:0000313" key="5">
    <source>
        <dbReference type="EMBL" id="MKI14576.1"/>
    </source>
</evidence>
<dbReference type="EMBL" id="RUBA01000013">
    <property type="protein sequence ID" value="MKI14576.1"/>
    <property type="molecule type" value="Genomic_DNA"/>
</dbReference>
<dbReference type="EMBL" id="AAHMQS010000004">
    <property type="protein sequence ID" value="EBX9256230.1"/>
    <property type="molecule type" value="Genomic_DNA"/>
</dbReference>
<dbReference type="InterPro" id="IPR009057">
    <property type="entry name" value="Homeodomain-like_sf"/>
</dbReference>
<proteinExistence type="predicted"/>
<evidence type="ECO:0000313" key="3">
    <source>
        <dbReference type="EMBL" id="HAA0833011.1"/>
    </source>
</evidence>
<dbReference type="InterPro" id="IPR006120">
    <property type="entry name" value="Resolvase_HTH_dom"/>
</dbReference>
<accession>A0A3R0ZGR9</accession>
<evidence type="ECO:0000259" key="1">
    <source>
        <dbReference type="PROSITE" id="PS51736"/>
    </source>
</evidence>
<reference evidence="5" key="3">
    <citation type="submission" date="2018-09" db="EMBL/GenBank/DDBJ databases">
        <authorList>
            <person name="Ashton P.M."/>
            <person name="Dallman T."/>
            <person name="Nair S."/>
            <person name="De Pinna E."/>
            <person name="Peters T."/>
            <person name="Grant K."/>
        </authorList>
    </citation>
    <scope>NUCLEOTIDE SEQUENCE [LARGE SCALE GENOMIC DNA]</scope>
    <source>
        <strain evidence="2">370942</strain>
        <strain evidence="5">528468</strain>
    </source>
</reference>
<dbReference type="InterPro" id="IPR006119">
    <property type="entry name" value="Resolv_N"/>
</dbReference>
<dbReference type="OMA" id="LWIMAEM"/>
<dbReference type="PROSITE" id="PS51736">
    <property type="entry name" value="RECOMBINASES_3"/>
    <property type="match status" value="1"/>
</dbReference>
<dbReference type="EMBL" id="DAAAKA010000004">
    <property type="protein sequence ID" value="HAA0833011.1"/>
    <property type="molecule type" value="Genomic_DNA"/>
</dbReference>
<dbReference type="GO" id="GO:0000150">
    <property type="term" value="F:DNA strand exchange activity"/>
    <property type="evidence" value="ECO:0007669"/>
    <property type="project" value="InterPro"/>
</dbReference>
<dbReference type="EMBL" id="CP043214">
    <property type="protein sequence ID" value="QEI80011.1"/>
    <property type="molecule type" value="Genomic_DNA"/>
</dbReference>
<reference evidence="4" key="2">
    <citation type="submission" date="2018-07" db="EMBL/GenBank/DDBJ databases">
        <authorList>
            <consortium name="NCBI Pathogen Detection Project"/>
        </authorList>
    </citation>
    <scope>NUCLEOTIDE SEQUENCE</scope>
    <source>
        <strain evidence="4">ID126825</strain>
        <strain evidence="3">NVSL 4960</strain>
    </source>
</reference>
<feature type="domain" description="Resolvase/invertase-type recombinase catalytic" evidence="1">
    <location>
        <begin position="1"/>
        <end position="21"/>
    </location>
</feature>
<dbReference type="SUPFAM" id="SSF46689">
    <property type="entry name" value="Homeodomain-like"/>
    <property type="match status" value="1"/>
</dbReference>
<reference evidence="6 7" key="4">
    <citation type="submission" date="2019-08" db="EMBL/GenBank/DDBJ databases">
        <title>Inflammatory infection and transmission of beta-lactam resistance in a mouse model of ampicillin-induced microbiota.</title>
        <authorList>
            <person name="Laskey A."/>
            <person name="Ottenbrite M."/>
            <person name="Devenish J."/>
            <person name="Kang M."/>
            <person name="Savic M."/>
            <person name="Nadin Davis S."/>
            <person name="Chmara J."/>
            <person name="Lin M."/>
            <person name="Robertson J."/>
            <person name="Bessonov K."/>
            <person name="Nash J."/>
            <person name="Scott A."/>
            <person name="Topp E."/>
            <person name="Gurnik S."/>
            <person name="Liu K."/>
            <person name="Guan J."/>
        </authorList>
    </citation>
    <scope>NUCLEOTIDE SEQUENCE [LARGE SCALE GENOMIC DNA]</scope>
    <source>
        <strain evidence="6 7">SL-312</strain>
    </source>
</reference>
<organism evidence="4">
    <name type="scientific">Salmonella enterica subsp. enterica serovar Heidelberg</name>
    <dbReference type="NCBI Taxonomy" id="611"/>
    <lineage>
        <taxon>Bacteria</taxon>
        <taxon>Pseudomonadati</taxon>
        <taxon>Pseudomonadota</taxon>
        <taxon>Gammaproteobacteria</taxon>
        <taxon>Enterobacterales</taxon>
        <taxon>Enterobacteriaceae</taxon>
        <taxon>Salmonella</taxon>
    </lineage>
</organism>
<dbReference type="Gene3D" id="1.10.10.60">
    <property type="entry name" value="Homeodomain-like"/>
    <property type="match status" value="1"/>
</dbReference>
<dbReference type="Pfam" id="PF02796">
    <property type="entry name" value="HTH_7"/>
    <property type="match status" value="1"/>
</dbReference>
<evidence type="ECO:0000313" key="6">
    <source>
        <dbReference type="EMBL" id="QEI80011.1"/>
    </source>
</evidence>
<dbReference type="AlphaFoldDB" id="A0A3R0ZGR9"/>
<name>A0A3R0ZGR9_SALET</name>
<dbReference type="Proteomes" id="UP000839931">
    <property type="component" value="Unassembled WGS sequence"/>
</dbReference>